<evidence type="ECO:0000313" key="3">
    <source>
        <dbReference type="EMBL" id="CAD8068129.1"/>
    </source>
</evidence>
<dbReference type="InterPro" id="IPR019019">
    <property type="entry name" value="H-type_lectin_domain"/>
</dbReference>
<dbReference type="EMBL" id="CAJJDN010000023">
    <property type="protein sequence ID" value="CAD8068129.1"/>
    <property type="molecule type" value="Genomic_DNA"/>
</dbReference>
<reference evidence="3" key="1">
    <citation type="submission" date="2021-01" db="EMBL/GenBank/DDBJ databases">
        <authorList>
            <consortium name="Genoscope - CEA"/>
            <person name="William W."/>
        </authorList>
    </citation>
    <scope>NUCLEOTIDE SEQUENCE</scope>
</reference>
<keyword evidence="1" id="KW-0732">Signal</keyword>
<gene>
    <name evidence="3" type="ORF">PSON_ATCC_30995.1.T0230386</name>
</gene>
<evidence type="ECO:0000256" key="1">
    <source>
        <dbReference type="SAM" id="SignalP"/>
    </source>
</evidence>
<feature type="domain" description="H-type lectin" evidence="2">
    <location>
        <begin position="41"/>
        <end position="106"/>
    </location>
</feature>
<dbReference type="Pfam" id="PF09458">
    <property type="entry name" value="H_lectin"/>
    <property type="match status" value="1"/>
</dbReference>
<keyword evidence="4" id="KW-1185">Reference proteome</keyword>
<organism evidence="3 4">
    <name type="scientific">Paramecium sonneborni</name>
    <dbReference type="NCBI Taxonomy" id="65129"/>
    <lineage>
        <taxon>Eukaryota</taxon>
        <taxon>Sar</taxon>
        <taxon>Alveolata</taxon>
        <taxon>Ciliophora</taxon>
        <taxon>Intramacronucleata</taxon>
        <taxon>Oligohymenophorea</taxon>
        <taxon>Peniculida</taxon>
        <taxon>Parameciidae</taxon>
        <taxon>Paramecium</taxon>
    </lineage>
</organism>
<proteinExistence type="predicted"/>
<evidence type="ECO:0000313" key="4">
    <source>
        <dbReference type="Proteomes" id="UP000692954"/>
    </source>
</evidence>
<feature type="chain" id="PRO_5035820785" description="H-type lectin domain-containing protein" evidence="1">
    <location>
        <begin position="17"/>
        <end position="417"/>
    </location>
</feature>
<evidence type="ECO:0000259" key="2">
    <source>
        <dbReference type="Pfam" id="PF09458"/>
    </source>
</evidence>
<dbReference type="GO" id="GO:0030246">
    <property type="term" value="F:carbohydrate binding"/>
    <property type="evidence" value="ECO:0007669"/>
    <property type="project" value="InterPro"/>
</dbReference>
<dbReference type="Proteomes" id="UP000692954">
    <property type="component" value="Unassembled WGS sequence"/>
</dbReference>
<protein>
    <recommendedName>
        <fullName evidence="2">H-type lectin domain-containing protein</fullName>
    </recommendedName>
</protein>
<dbReference type="GO" id="GO:0007155">
    <property type="term" value="P:cell adhesion"/>
    <property type="evidence" value="ECO:0007669"/>
    <property type="project" value="InterPro"/>
</dbReference>
<comment type="caution">
    <text evidence="3">The sequence shown here is derived from an EMBL/GenBank/DDBJ whole genome shotgun (WGS) entry which is preliminary data.</text>
</comment>
<sequence length="417" mass="48076">MLFFIILIEISRETISYDSQVFNKFTWTESGFNCQNGFTKTTTIPFTNTFENIPKIIFFSTTFDYFFSTKNEVNIEILSVTLIDFSLKITCPNNKASSYKIQWYAIDDNRLEVITDLNQSPFTSKQYQIQNPNIKKGIISILSFSYTGTFNIDLSITELTYEHVIIGMSSAYQNLVSVSYQIILGTTEILTFLDQVSSTSAYTSQLYNQLSNSYFIIAQMKITTSLLNIRYSIALNPTANQISYTTATWNTNAYPTNKIQPYFLKYVQEQFFTAMECFTARISKLYDKTSNTKPPFYIQILELNKVSNSPGSEFIIIDESKLLLNINIYYKCPSNYKKVHSQLNKCNNCSGSNKIYNLNHYCHGSINSIYIYAQYSAQSNYKEILITITNNSIIILQKLRNKIITQQNILQVEFLDI</sequence>
<dbReference type="AlphaFoldDB" id="A0A8S1LMT9"/>
<name>A0A8S1LMT9_9CILI</name>
<feature type="signal peptide" evidence="1">
    <location>
        <begin position="1"/>
        <end position="16"/>
    </location>
</feature>
<accession>A0A8S1LMT9</accession>